<dbReference type="EMBL" id="CP002788">
    <property type="protein sequence ID" value="AEF43052.1"/>
    <property type="molecule type" value="Genomic_DNA"/>
</dbReference>
<keyword evidence="2" id="KW-1185">Reference proteome</keyword>
<dbReference type="HOGENOM" id="CLU_3283885_0_0_11"/>
<reference evidence="1 2" key="1">
    <citation type="journal article" date="2011" name="J. Bacteriol.">
        <title>Complete genome sequence of Amycolicicoccus subflavus DQS3-9A1T, an actinomycete isolated from crude oil-polluted soil.</title>
        <authorList>
            <person name="Cai M."/>
            <person name="Chen W.M."/>
            <person name="Nie Y."/>
            <person name="Chi C.Q."/>
            <person name="Wang Y.N."/>
            <person name="Tang Y.Q."/>
            <person name="Li G.Y."/>
            <person name="Wu X.L."/>
        </authorList>
    </citation>
    <scope>NUCLEOTIDE SEQUENCE [LARGE SCALE GENOMIC DNA]</scope>
    <source>
        <strain evidence="2">DSM 45089 / DQS3-9A1</strain>
        <plasmid evidence="1 2">pAS9A-2</plasmid>
    </source>
</reference>
<protein>
    <submittedName>
        <fullName evidence="1">Uncharacterized protein</fullName>
    </submittedName>
</protein>
<dbReference type="AlphaFoldDB" id="F6ESD0"/>
<gene>
    <name evidence="1" type="ordered locus">AS9A_P20008</name>
</gene>
<dbReference type="KEGG" id="asd:AS9A_P20008"/>
<evidence type="ECO:0000313" key="2">
    <source>
        <dbReference type="Proteomes" id="UP000009235"/>
    </source>
</evidence>
<organism evidence="1 2">
    <name type="scientific">Hoyosella subflava (strain DSM 45089 / JCM 17490 / NBRC 109087 / DQS3-9A1)</name>
    <name type="common">Amycolicicoccus subflavus</name>
    <dbReference type="NCBI Taxonomy" id="443218"/>
    <lineage>
        <taxon>Bacteria</taxon>
        <taxon>Bacillati</taxon>
        <taxon>Actinomycetota</taxon>
        <taxon>Actinomycetes</taxon>
        <taxon>Mycobacteriales</taxon>
        <taxon>Hoyosellaceae</taxon>
        <taxon>Hoyosella</taxon>
    </lineage>
</organism>
<keyword evidence="1" id="KW-0614">Plasmid</keyword>
<dbReference type="Proteomes" id="UP000009235">
    <property type="component" value="Plasmid pAS9A-2"/>
</dbReference>
<geneLocation type="plasmid" evidence="1 2">
    <name>pAS9A-2</name>
</geneLocation>
<evidence type="ECO:0000313" key="1">
    <source>
        <dbReference type="EMBL" id="AEF43052.1"/>
    </source>
</evidence>
<accession>F6ESD0</accession>
<proteinExistence type="predicted"/>
<name>F6ESD0_HOYSD</name>
<sequence>MRVPPAPHARHFRKLRSGGTDELTWCLVDLVVATEVARSW</sequence>